<dbReference type="OrthoDB" id="9815856at2"/>
<dbReference type="GO" id="GO:0006780">
    <property type="term" value="P:uroporphyrinogen III biosynthetic process"/>
    <property type="evidence" value="ECO:0007669"/>
    <property type="project" value="InterPro"/>
</dbReference>
<protein>
    <submittedName>
        <fullName evidence="2">Uroporphyrinogen-III synthase</fullName>
    </submittedName>
</protein>
<feature type="domain" description="Tetrapyrrole biosynthesis uroporphyrinogen III synthase" evidence="1">
    <location>
        <begin position="22"/>
        <end position="246"/>
    </location>
</feature>
<comment type="caution">
    <text evidence="2">The sequence shown here is derived from an EMBL/GenBank/DDBJ whole genome shotgun (WGS) entry which is preliminary data.</text>
</comment>
<accession>A0A5R9GWU3</accession>
<reference evidence="2 3" key="1">
    <citation type="journal article" date="2019" name="Appl. Environ. Microbiol.">
        <title>Environmental Evidence and Genomic Insight of Iron-oxidizing Bacteria Preference Towards More Corrosion Resistant Stainless Steel at Higher Salinities.</title>
        <authorList>
            <person name="Garrison C.E."/>
            <person name="Price K.A."/>
            <person name="Field E.K."/>
        </authorList>
    </citation>
    <scope>NUCLEOTIDE SEQUENCE [LARGE SCALE GENOMIC DNA]</scope>
    <source>
        <strain evidence="2 3">P3</strain>
    </source>
</reference>
<dbReference type="InterPro" id="IPR039793">
    <property type="entry name" value="UROS/Hem4"/>
</dbReference>
<dbReference type="InterPro" id="IPR003754">
    <property type="entry name" value="4pyrrol_synth_uPrphyn_synth"/>
</dbReference>
<dbReference type="SUPFAM" id="SSF69618">
    <property type="entry name" value="HemD-like"/>
    <property type="match status" value="1"/>
</dbReference>
<name>A0A5R9GWU3_9PROT</name>
<evidence type="ECO:0000313" key="3">
    <source>
        <dbReference type="Proteomes" id="UP000306585"/>
    </source>
</evidence>
<proteinExistence type="predicted"/>
<dbReference type="PANTHER" id="PTHR40082:SF1">
    <property type="entry name" value="BLR5956 PROTEIN"/>
    <property type="match status" value="1"/>
</dbReference>
<organism evidence="2 3">
    <name type="scientific">Mariprofundus erugo</name>
    <dbReference type="NCBI Taxonomy" id="2528639"/>
    <lineage>
        <taxon>Bacteria</taxon>
        <taxon>Pseudomonadati</taxon>
        <taxon>Pseudomonadota</taxon>
        <taxon>Candidatius Mariprofundia</taxon>
        <taxon>Mariprofundales</taxon>
        <taxon>Mariprofundaceae</taxon>
        <taxon>Mariprofundus</taxon>
    </lineage>
</organism>
<dbReference type="PANTHER" id="PTHR40082">
    <property type="entry name" value="BLR5956 PROTEIN"/>
    <property type="match status" value="1"/>
</dbReference>
<keyword evidence="3" id="KW-1185">Reference proteome</keyword>
<evidence type="ECO:0000259" key="1">
    <source>
        <dbReference type="Pfam" id="PF02602"/>
    </source>
</evidence>
<dbReference type="Gene3D" id="3.40.50.10090">
    <property type="match status" value="2"/>
</dbReference>
<dbReference type="Proteomes" id="UP000306585">
    <property type="component" value="Unassembled WGS sequence"/>
</dbReference>
<dbReference type="CDD" id="cd06578">
    <property type="entry name" value="HemD"/>
    <property type="match status" value="1"/>
</dbReference>
<dbReference type="AlphaFoldDB" id="A0A5R9GWU3"/>
<dbReference type="RefSeq" id="WP_138238282.1">
    <property type="nucleotide sequence ID" value="NZ_VBRY01000002.1"/>
</dbReference>
<sequence>MSSSPLAGKRILLSRAAAQLPELAGQVSDRGGIPLLFPCLAVEVMHDEITQALSLAGQYSDVVFTSANGVDAVAQAVAGSGQSFSRALAGMRVAAVGARTAIRLQQYGVQPAIVPEEASQDGLIDAYVSSGLPCQLLFFRAEEGRDALVEALAGQGVGVTMVTAYRTVCPDDDASAVQALLRADAVDAVLLGSARAASHYVQRIGSVELASRPVIVVISAAMADAARKLGLRVQLVAKSASFEAMLDALAEYYMPSSPERGV</sequence>
<gene>
    <name evidence="2" type="ORF">FEF65_02870</name>
</gene>
<evidence type="ECO:0000313" key="2">
    <source>
        <dbReference type="EMBL" id="TLS68663.1"/>
    </source>
</evidence>
<dbReference type="GO" id="GO:0004852">
    <property type="term" value="F:uroporphyrinogen-III synthase activity"/>
    <property type="evidence" value="ECO:0007669"/>
    <property type="project" value="InterPro"/>
</dbReference>
<dbReference type="EMBL" id="VBRY01000002">
    <property type="protein sequence ID" value="TLS68663.1"/>
    <property type="molecule type" value="Genomic_DNA"/>
</dbReference>
<dbReference type="InterPro" id="IPR036108">
    <property type="entry name" value="4pyrrol_syn_uPrphyn_synt_sf"/>
</dbReference>
<dbReference type="Pfam" id="PF02602">
    <property type="entry name" value="HEM4"/>
    <property type="match status" value="1"/>
</dbReference>